<protein>
    <submittedName>
        <fullName evidence="1">Uncharacterized protein</fullName>
    </submittedName>
</protein>
<evidence type="ECO:0000313" key="1">
    <source>
        <dbReference type="EMBL" id="KAJ9077190.1"/>
    </source>
</evidence>
<dbReference type="EMBL" id="QTSX02002214">
    <property type="protein sequence ID" value="KAJ9077190.1"/>
    <property type="molecule type" value="Genomic_DNA"/>
</dbReference>
<dbReference type="Proteomes" id="UP001165960">
    <property type="component" value="Unassembled WGS sequence"/>
</dbReference>
<keyword evidence="2" id="KW-1185">Reference proteome</keyword>
<gene>
    <name evidence="1" type="ORF">DSO57_1019020</name>
</gene>
<comment type="caution">
    <text evidence="1">The sequence shown here is derived from an EMBL/GenBank/DDBJ whole genome shotgun (WGS) entry which is preliminary data.</text>
</comment>
<organism evidence="1 2">
    <name type="scientific">Entomophthora muscae</name>
    <dbReference type="NCBI Taxonomy" id="34485"/>
    <lineage>
        <taxon>Eukaryota</taxon>
        <taxon>Fungi</taxon>
        <taxon>Fungi incertae sedis</taxon>
        <taxon>Zoopagomycota</taxon>
        <taxon>Entomophthoromycotina</taxon>
        <taxon>Entomophthoromycetes</taxon>
        <taxon>Entomophthorales</taxon>
        <taxon>Entomophthoraceae</taxon>
        <taxon>Entomophthora</taxon>
    </lineage>
</organism>
<sequence length="295" mass="31533">MPYTPGAKIPDSFILYQSIVILLSAFNTLSVQGFFQTPAVRNIPDTYSCVINKLSPAANVKASAATKQTSATIKQIHTTTMWKPITTKPLPAVNMQAPAATKKMFTATVQPPATTKQIHANTMWKPVTTKTLPAVNVQASAAAKQIHTVITQKPTTTKLLPAANTQTLTAIKQMPTTLASPTDKPSSNQAPMSQPVSLCPLMPAGQSPSTSLGNSQIGKSGKAIFSKPNLRGTAAQFGSLPNEEWTDRLSNNENHAPNSVNEFGCMKKTKLALCQCKFGSSQTFSIASYPSQSRK</sequence>
<accession>A0ACC2TRR7</accession>
<proteinExistence type="predicted"/>
<evidence type="ECO:0000313" key="2">
    <source>
        <dbReference type="Proteomes" id="UP001165960"/>
    </source>
</evidence>
<name>A0ACC2TRR7_9FUNG</name>
<reference evidence="1" key="1">
    <citation type="submission" date="2022-04" db="EMBL/GenBank/DDBJ databases">
        <title>Genome of the entomopathogenic fungus Entomophthora muscae.</title>
        <authorList>
            <person name="Elya C."/>
            <person name="Lovett B.R."/>
            <person name="Lee E."/>
            <person name="Macias A.M."/>
            <person name="Hajek A.E."/>
            <person name="De Bivort B.L."/>
            <person name="Kasson M.T."/>
            <person name="De Fine Licht H.H."/>
            <person name="Stajich J.E."/>
        </authorList>
    </citation>
    <scope>NUCLEOTIDE SEQUENCE</scope>
    <source>
        <strain evidence="1">Berkeley</strain>
    </source>
</reference>